<organism evidence="7 8">
    <name type="scientific">Chryseobacterium shigense</name>
    <dbReference type="NCBI Taxonomy" id="297244"/>
    <lineage>
        <taxon>Bacteria</taxon>
        <taxon>Pseudomonadati</taxon>
        <taxon>Bacteroidota</taxon>
        <taxon>Flavobacteriia</taxon>
        <taxon>Flavobacteriales</taxon>
        <taxon>Weeksellaceae</taxon>
        <taxon>Chryseobacterium group</taxon>
        <taxon>Chryseobacterium</taxon>
    </lineage>
</organism>
<accession>A0A841N1U9</accession>
<feature type="domain" description="N-acetylmuramoyl-L-alanine amidase" evidence="6">
    <location>
        <begin position="93"/>
        <end position="235"/>
    </location>
</feature>
<dbReference type="CDD" id="cd06583">
    <property type="entry name" value="PGRP"/>
    <property type="match status" value="1"/>
</dbReference>
<dbReference type="GO" id="GO:0009254">
    <property type="term" value="P:peptidoglycan turnover"/>
    <property type="evidence" value="ECO:0007669"/>
    <property type="project" value="TreeGrafter"/>
</dbReference>
<dbReference type="InterPro" id="IPR036505">
    <property type="entry name" value="Amidase/PGRP_sf"/>
</dbReference>
<dbReference type="Gene3D" id="1.10.101.10">
    <property type="entry name" value="PGBD-like superfamily/PGBD"/>
    <property type="match status" value="1"/>
</dbReference>
<dbReference type="RefSeq" id="WP_184161662.1">
    <property type="nucleotide sequence ID" value="NZ_JACHLC010000001.1"/>
</dbReference>
<keyword evidence="4 7" id="KW-0378">Hydrolase</keyword>
<dbReference type="EC" id="3.5.1.28" evidence="3"/>
<dbReference type="GO" id="GO:0071555">
    <property type="term" value="P:cell wall organization"/>
    <property type="evidence" value="ECO:0007669"/>
    <property type="project" value="UniProtKB-KW"/>
</dbReference>
<dbReference type="SUPFAM" id="SSF55846">
    <property type="entry name" value="N-acetylmuramoyl-L-alanine amidase-like"/>
    <property type="match status" value="1"/>
</dbReference>
<dbReference type="PROSITE" id="PS51257">
    <property type="entry name" value="PROKAR_LIPOPROTEIN"/>
    <property type="match status" value="1"/>
</dbReference>
<comment type="similarity">
    <text evidence="2">Belongs to the N-acetylmuramoyl-L-alanine amidase 2 family.</text>
</comment>
<dbReference type="GO" id="GO:0009253">
    <property type="term" value="P:peptidoglycan catabolic process"/>
    <property type="evidence" value="ECO:0007669"/>
    <property type="project" value="InterPro"/>
</dbReference>
<name>A0A841N1U9_9FLAO</name>
<keyword evidence="5" id="KW-0961">Cell wall biogenesis/degradation</keyword>
<dbReference type="EMBL" id="JACHLC010000001">
    <property type="protein sequence ID" value="MBB6369123.1"/>
    <property type="molecule type" value="Genomic_DNA"/>
</dbReference>
<dbReference type="Proteomes" id="UP000589738">
    <property type="component" value="Unassembled WGS sequence"/>
</dbReference>
<dbReference type="InterPro" id="IPR002477">
    <property type="entry name" value="Peptidoglycan-bd-like"/>
</dbReference>
<comment type="caution">
    <text evidence="7">The sequence shown here is derived from an EMBL/GenBank/DDBJ whole genome shotgun (WGS) entry which is preliminary data.</text>
</comment>
<sequence length="341" mass="38427">MRKTLYIIGLSTFVFSCTSQQNVKKTAYKPKTPVSQAKPAVKTPVAEAAKPKITNDHGAEFFTVNLADPKNNDNTASYGSIVSAKPAGYKVVKTYFPAIGQNFRQRYLILHYTALADDKSITVLTQQGVSAHYLVNNTGDNEIYQLVDENKRSYHAGVSNWRNDKNLNDTSIGIEIVNTGYTADATGKKIFVPFSDDQVKKVAALAKDIVNRYQIPATNVLAHSDIAPTRKQDPGPMFPWKKLYDEYQIGMWYDEAAKQSFLDLAQTDFATRYSEPSFIFLIQTALQKFGYYLDLSGKWDDGTKKTIEAFQYHFRPQNYDGIMDAETWAILQALNQKYPAK</sequence>
<evidence type="ECO:0000259" key="6">
    <source>
        <dbReference type="SMART" id="SM00644"/>
    </source>
</evidence>
<evidence type="ECO:0000256" key="1">
    <source>
        <dbReference type="ARBA" id="ARBA00001561"/>
    </source>
</evidence>
<dbReference type="SUPFAM" id="SSF47090">
    <property type="entry name" value="PGBD-like"/>
    <property type="match status" value="1"/>
</dbReference>
<reference evidence="7 8" key="1">
    <citation type="submission" date="2020-08" db="EMBL/GenBank/DDBJ databases">
        <title>Functional genomics of gut bacteria from endangered species of beetles.</title>
        <authorList>
            <person name="Carlos-Shanley C."/>
        </authorList>
    </citation>
    <scope>NUCLEOTIDE SEQUENCE [LARGE SCALE GENOMIC DNA]</scope>
    <source>
        <strain evidence="7 8">S00136</strain>
    </source>
</reference>
<dbReference type="Pfam" id="PF01510">
    <property type="entry name" value="Amidase_2"/>
    <property type="match status" value="1"/>
</dbReference>
<comment type="catalytic activity">
    <reaction evidence="1">
        <text>Hydrolyzes the link between N-acetylmuramoyl residues and L-amino acid residues in certain cell-wall glycopeptides.</text>
        <dbReference type="EC" id="3.5.1.28"/>
    </reaction>
</comment>
<evidence type="ECO:0000256" key="5">
    <source>
        <dbReference type="ARBA" id="ARBA00023316"/>
    </source>
</evidence>
<evidence type="ECO:0000256" key="4">
    <source>
        <dbReference type="ARBA" id="ARBA00022801"/>
    </source>
</evidence>
<dbReference type="InterPro" id="IPR036366">
    <property type="entry name" value="PGBDSf"/>
</dbReference>
<keyword evidence="8" id="KW-1185">Reference proteome</keyword>
<gene>
    <name evidence="7" type="ORF">HNP36_000176</name>
</gene>
<dbReference type="InterPro" id="IPR051206">
    <property type="entry name" value="NAMLAA_amidase_2"/>
</dbReference>
<protein>
    <recommendedName>
        <fullName evidence="3">N-acetylmuramoyl-L-alanine amidase</fullName>
        <ecNumber evidence="3">3.5.1.28</ecNumber>
    </recommendedName>
</protein>
<proteinExistence type="inferred from homology"/>
<dbReference type="GO" id="GO:0008745">
    <property type="term" value="F:N-acetylmuramoyl-L-alanine amidase activity"/>
    <property type="evidence" value="ECO:0007669"/>
    <property type="project" value="UniProtKB-EC"/>
</dbReference>
<dbReference type="FunFam" id="3.40.80.10:FF:000003">
    <property type="entry name" value="N-acetylmuramoyl-L-alanine amidase"/>
    <property type="match status" value="1"/>
</dbReference>
<dbReference type="PANTHER" id="PTHR30417">
    <property type="entry name" value="N-ACETYLMURAMOYL-L-ALANINE AMIDASE AMID"/>
    <property type="match status" value="1"/>
</dbReference>
<evidence type="ECO:0000256" key="3">
    <source>
        <dbReference type="ARBA" id="ARBA00011901"/>
    </source>
</evidence>
<dbReference type="PANTHER" id="PTHR30417:SF1">
    <property type="entry name" value="N-ACETYLMURAMOYL-L-ALANINE AMIDASE AMID"/>
    <property type="match status" value="1"/>
</dbReference>
<dbReference type="InterPro" id="IPR002502">
    <property type="entry name" value="Amidase_domain"/>
</dbReference>
<evidence type="ECO:0000313" key="8">
    <source>
        <dbReference type="Proteomes" id="UP000589738"/>
    </source>
</evidence>
<dbReference type="SMART" id="SM00644">
    <property type="entry name" value="Ami_2"/>
    <property type="match status" value="1"/>
</dbReference>
<evidence type="ECO:0000256" key="2">
    <source>
        <dbReference type="ARBA" id="ARBA00007553"/>
    </source>
</evidence>
<evidence type="ECO:0000313" key="7">
    <source>
        <dbReference type="EMBL" id="MBB6369123.1"/>
    </source>
</evidence>
<dbReference type="AlphaFoldDB" id="A0A841N1U9"/>
<dbReference type="Pfam" id="PF01471">
    <property type="entry name" value="PG_binding_1"/>
    <property type="match status" value="1"/>
</dbReference>
<dbReference type="Gene3D" id="3.40.80.10">
    <property type="entry name" value="Peptidoglycan recognition protein-like"/>
    <property type="match status" value="1"/>
</dbReference>
<dbReference type="InterPro" id="IPR036365">
    <property type="entry name" value="PGBD-like_sf"/>
</dbReference>